<dbReference type="OrthoDB" id="10029073at2759"/>
<comment type="subcellular location">
    <subcellularLocation>
        <location evidence="1">Membrane</location>
        <topology evidence="1">Multi-pass membrane protein</topology>
    </subcellularLocation>
</comment>
<proteinExistence type="predicted"/>
<keyword evidence="5" id="KW-0406">Ion transport</keyword>
<keyword evidence="6" id="KW-0472">Membrane</keyword>
<evidence type="ECO:0000313" key="11">
    <source>
        <dbReference type="EMBL" id="CAC5398391.1"/>
    </source>
</evidence>
<evidence type="ECO:0000256" key="2">
    <source>
        <dbReference type="ARBA" id="ARBA00022448"/>
    </source>
</evidence>
<feature type="domain" description="TRPM SLOG" evidence="9">
    <location>
        <begin position="44"/>
        <end position="260"/>
    </location>
</feature>
<feature type="domain" description="TRPM-like" evidence="10">
    <location>
        <begin position="539"/>
        <end position="672"/>
    </location>
</feature>
<feature type="region of interest" description="Disordered" evidence="8">
    <location>
        <begin position="18"/>
        <end position="43"/>
    </location>
</feature>
<keyword evidence="2" id="KW-0813">Transport</keyword>
<evidence type="ECO:0000313" key="12">
    <source>
        <dbReference type="Proteomes" id="UP000507470"/>
    </source>
</evidence>
<evidence type="ECO:0000256" key="6">
    <source>
        <dbReference type="ARBA" id="ARBA00023136"/>
    </source>
</evidence>
<dbReference type="Pfam" id="PF25508">
    <property type="entry name" value="TRPM2"/>
    <property type="match status" value="1"/>
</dbReference>
<dbReference type="InterPro" id="IPR041491">
    <property type="entry name" value="TRPM_SLOG"/>
</dbReference>
<keyword evidence="12" id="KW-1185">Reference proteome</keyword>
<evidence type="ECO:0000256" key="1">
    <source>
        <dbReference type="ARBA" id="ARBA00004141"/>
    </source>
</evidence>
<feature type="compositionally biased region" description="Basic and acidic residues" evidence="8">
    <location>
        <begin position="18"/>
        <end position="32"/>
    </location>
</feature>
<dbReference type="GO" id="GO:0099604">
    <property type="term" value="F:ligand-gated calcium channel activity"/>
    <property type="evidence" value="ECO:0007669"/>
    <property type="project" value="TreeGrafter"/>
</dbReference>
<dbReference type="PANTHER" id="PTHR13800">
    <property type="entry name" value="TRANSIENT RECEPTOR POTENTIAL CATION CHANNEL, SUBFAMILY M, MEMBER 6"/>
    <property type="match status" value="1"/>
</dbReference>
<keyword evidence="4" id="KW-1133">Transmembrane helix</keyword>
<gene>
    <name evidence="11" type="ORF">MCOR_32765</name>
</gene>
<evidence type="ECO:0000256" key="4">
    <source>
        <dbReference type="ARBA" id="ARBA00022989"/>
    </source>
</evidence>
<keyword evidence="3" id="KW-0812">Transmembrane</keyword>
<keyword evidence="11" id="KW-0378">Hydrolase</keyword>
<evidence type="ECO:0000259" key="9">
    <source>
        <dbReference type="Pfam" id="PF18139"/>
    </source>
</evidence>
<organism evidence="11 12">
    <name type="scientific">Mytilus coruscus</name>
    <name type="common">Sea mussel</name>
    <dbReference type="NCBI Taxonomy" id="42192"/>
    <lineage>
        <taxon>Eukaryota</taxon>
        <taxon>Metazoa</taxon>
        <taxon>Spiralia</taxon>
        <taxon>Lophotrochozoa</taxon>
        <taxon>Mollusca</taxon>
        <taxon>Bivalvia</taxon>
        <taxon>Autobranchia</taxon>
        <taxon>Pteriomorphia</taxon>
        <taxon>Mytilida</taxon>
        <taxon>Mytiloidea</taxon>
        <taxon>Mytilidae</taxon>
        <taxon>Mytilinae</taxon>
        <taxon>Mytilus</taxon>
    </lineage>
</organism>
<reference evidence="11 12" key="1">
    <citation type="submission" date="2020-06" db="EMBL/GenBank/DDBJ databases">
        <authorList>
            <person name="Li R."/>
            <person name="Bekaert M."/>
        </authorList>
    </citation>
    <scope>NUCLEOTIDE SEQUENCE [LARGE SCALE GENOMIC DNA]</scope>
    <source>
        <strain evidence="12">wild</strain>
    </source>
</reference>
<dbReference type="GO" id="GO:0047631">
    <property type="term" value="F:ADP-ribose diphosphatase activity"/>
    <property type="evidence" value="ECO:0007669"/>
    <property type="project" value="UniProtKB-EC"/>
</dbReference>
<dbReference type="EMBL" id="CACVKT020005897">
    <property type="protein sequence ID" value="CAC5398391.1"/>
    <property type="molecule type" value="Genomic_DNA"/>
</dbReference>
<dbReference type="Pfam" id="PF18139">
    <property type="entry name" value="LSDAT_euk"/>
    <property type="match status" value="1"/>
</dbReference>
<dbReference type="Proteomes" id="UP000507470">
    <property type="component" value="Unassembled WGS sequence"/>
</dbReference>
<evidence type="ECO:0000256" key="5">
    <source>
        <dbReference type="ARBA" id="ARBA00023065"/>
    </source>
</evidence>
<dbReference type="InterPro" id="IPR057366">
    <property type="entry name" value="TRPM-like"/>
</dbReference>
<accession>A0A6J8CRI8</accession>
<dbReference type="PANTHER" id="PTHR13800:SF12">
    <property type="entry name" value="TRANSIENT RECEPTOR POTENTIAL CATION CHANNEL SUBFAMILY M MEMBER-LIKE 2"/>
    <property type="match status" value="1"/>
</dbReference>
<keyword evidence="7" id="KW-0407">Ion channel</keyword>
<dbReference type="AlphaFoldDB" id="A0A6J8CRI8"/>
<evidence type="ECO:0000259" key="10">
    <source>
        <dbReference type="Pfam" id="PF25508"/>
    </source>
</evidence>
<name>A0A6J8CRI8_MYTCO</name>
<evidence type="ECO:0000256" key="8">
    <source>
        <dbReference type="SAM" id="MobiDB-lite"/>
    </source>
</evidence>
<dbReference type="EC" id="3.6.1.13" evidence="11"/>
<evidence type="ECO:0000256" key="7">
    <source>
        <dbReference type="ARBA" id="ARBA00023303"/>
    </source>
</evidence>
<evidence type="ECO:0000256" key="3">
    <source>
        <dbReference type="ARBA" id="ARBA00022692"/>
    </source>
</evidence>
<dbReference type="GO" id="GO:0005886">
    <property type="term" value="C:plasma membrane"/>
    <property type="evidence" value="ECO:0007669"/>
    <property type="project" value="TreeGrafter"/>
</dbReference>
<sequence>MEDNRLWEELRQLRKKKKDELQSRHKLLEDKSKNKKEKKYRDPEPPKLVLSIIGDSKSFVPKPWITSVFQYGLIETAKGAKDSLILYKGSSETVSCIVREAVEDFNRLQSEGDDVFISLVGILPEEDMCETSIDLDEEQIHLHDEKKHTREEHYGWDYWQKKNSDCLLGEIYNVWLGNNRSYAQFHASMLKGLVKNKISFMTLEGKPLQWNVPVLTIVTEGDLDTIEAVNQVLKQDLPILIIKGSGKAADFLAEFIEIATIDISEYIKDKTPLLFGISSHELMQRVFDSTAHKDQRNDLESIMKAIRENKCLITIIDINKETQPKEFTDAVTRAIIRGWSRNKSDDEQIYGNLDNAQIKQVQSYYHPCNNDEQFPVPVEPNIQPTALYKNAIGGTLRADDRKFMASYKEILTPSSLQLYYYIAYQFIQEMQGEKKVKIENFNILLKEAIVANRDEYVLVLLREEGVHFDDKYFPDIYTETLQSEHKAKTALQNVFKLGTSSDIQKFKELCFPSKEKKEKKRIERLNLEVCMIAGRQICQNLLGYRRDDSLNRKEKGSAYQDLLIWAIFVNRPKLATIFWMKCENPLCKYSKNSDKLCALFASSIYKRMAAKASDQSIKADMVAQSRIFADRAFDLQSRLYDDDAELAMDLVITDQIVWDITISPMQCAYEHDMLDVLAQTCPQRRLNKIWYSGISSSLGGFWKVKMLDFPVKLE</sequence>
<protein>
    <submittedName>
        <fullName evidence="11">TRPM2</fullName>
        <ecNumber evidence="11">3.6.1.13</ecNumber>
    </submittedName>
</protein>
<dbReference type="InterPro" id="IPR050927">
    <property type="entry name" value="TRPM"/>
</dbReference>